<proteinExistence type="predicted"/>
<evidence type="ECO:0000313" key="1">
    <source>
        <dbReference type="EMBL" id="KAI3733406.1"/>
    </source>
</evidence>
<dbReference type="Proteomes" id="UP001055879">
    <property type="component" value="Linkage Group LG04"/>
</dbReference>
<reference evidence="2" key="1">
    <citation type="journal article" date="2022" name="Mol. Ecol. Resour.">
        <title>The genomes of chicory, endive, great burdock and yacon provide insights into Asteraceae palaeo-polyploidization history and plant inulin production.</title>
        <authorList>
            <person name="Fan W."/>
            <person name="Wang S."/>
            <person name="Wang H."/>
            <person name="Wang A."/>
            <person name="Jiang F."/>
            <person name="Liu H."/>
            <person name="Zhao H."/>
            <person name="Xu D."/>
            <person name="Zhang Y."/>
        </authorList>
    </citation>
    <scope>NUCLEOTIDE SEQUENCE [LARGE SCALE GENOMIC DNA]</scope>
    <source>
        <strain evidence="2">cv. Niubang</strain>
    </source>
</reference>
<evidence type="ECO:0000313" key="2">
    <source>
        <dbReference type="Proteomes" id="UP001055879"/>
    </source>
</evidence>
<comment type="caution">
    <text evidence="1">The sequence shown here is derived from an EMBL/GenBank/DDBJ whole genome shotgun (WGS) entry which is preliminary data.</text>
</comment>
<accession>A0ACB9CGN1</accession>
<dbReference type="EMBL" id="CM042050">
    <property type="protein sequence ID" value="KAI3733406.1"/>
    <property type="molecule type" value="Genomic_DNA"/>
</dbReference>
<keyword evidence="2" id="KW-1185">Reference proteome</keyword>
<gene>
    <name evidence="1" type="ORF">L6452_12849</name>
</gene>
<reference evidence="1 2" key="2">
    <citation type="journal article" date="2022" name="Mol. Ecol. Resour.">
        <title>The genomes of chicory, endive, great burdock and yacon provide insights into Asteraceae paleo-polyploidization history and plant inulin production.</title>
        <authorList>
            <person name="Fan W."/>
            <person name="Wang S."/>
            <person name="Wang H."/>
            <person name="Wang A."/>
            <person name="Jiang F."/>
            <person name="Liu H."/>
            <person name="Zhao H."/>
            <person name="Xu D."/>
            <person name="Zhang Y."/>
        </authorList>
    </citation>
    <scope>NUCLEOTIDE SEQUENCE [LARGE SCALE GENOMIC DNA]</scope>
    <source>
        <strain evidence="2">cv. Niubang</strain>
    </source>
</reference>
<protein>
    <submittedName>
        <fullName evidence="1">Uncharacterized protein</fullName>
    </submittedName>
</protein>
<organism evidence="1 2">
    <name type="scientific">Arctium lappa</name>
    <name type="common">Greater burdock</name>
    <name type="synonym">Lappa major</name>
    <dbReference type="NCBI Taxonomy" id="4217"/>
    <lineage>
        <taxon>Eukaryota</taxon>
        <taxon>Viridiplantae</taxon>
        <taxon>Streptophyta</taxon>
        <taxon>Embryophyta</taxon>
        <taxon>Tracheophyta</taxon>
        <taxon>Spermatophyta</taxon>
        <taxon>Magnoliopsida</taxon>
        <taxon>eudicotyledons</taxon>
        <taxon>Gunneridae</taxon>
        <taxon>Pentapetalae</taxon>
        <taxon>asterids</taxon>
        <taxon>campanulids</taxon>
        <taxon>Asterales</taxon>
        <taxon>Asteraceae</taxon>
        <taxon>Carduoideae</taxon>
        <taxon>Cardueae</taxon>
        <taxon>Arctiinae</taxon>
        <taxon>Arctium</taxon>
    </lineage>
</organism>
<name>A0ACB9CGN1_ARCLA</name>
<sequence length="171" mass="20056">MYRGSQPLAIVPSYCALWHNRWHNRPGAPELQKSDFFNAQTPDTSRDFKQYISRLKPHCLQLWERDKMEMRRRLLMHKNMERKVKNLKRGDQKIHKELQVLDKRIVLPSGEDNGLSAVYQSETSKSVSAQTNLQLVFEAIERFTAASLNACEELLQRIEEDKVSREQENVS</sequence>